<evidence type="ECO:0000313" key="2">
    <source>
        <dbReference type="Proteomes" id="UP000785679"/>
    </source>
</evidence>
<accession>A0A8J8SV61</accession>
<evidence type="ECO:0000313" key="1">
    <source>
        <dbReference type="EMBL" id="TNV72062.1"/>
    </source>
</evidence>
<dbReference type="AlphaFoldDB" id="A0A8J8SV61"/>
<gene>
    <name evidence="1" type="ORF">FGO68_gene135</name>
</gene>
<sequence>MHYYTNKQNMNLNSAVFDNVLAIDERLRQLELEVSEMDEKYAHRQPQLQQYQPASFVQADYSQFSIPPLSGAGEMALSNKSSEMAPSSSVAKKGVSFPQYQLPKANKTVSSSQRGRYQNLPPVEVSFPNQSQLPSQSKQNTSIISQSVKTIKPQISKEYASTLILGRPDLSILENEFERGEKFYEPQYSMTKLTGGDDNGAAAEIRFRECESQIRSETSMMGEALKHEAMQYYESFL</sequence>
<reference evidence="1" key="1">
    <citation type="submission" date="2019-06" db="EMBL/GenBank/DDBJ databases">
        <authorList>
            <person name="Zheng W."/>
        </authorList>
    </citation>
    <scope>NUCLEOTIDE SEQUENCE</scope>
    <source>
        <strain evidence="1">QDHG01</strain>
    </source>
</reference>
<protein>
    <submittedName>
        <fullName evidence="1">Uncharacterized protein</fullName>
    </submittedName>
</protein>
<organism evidence="1 2">
    <name type="scientific">Halteria grandinella</name>
    <dbReference type="NCBI Taxonomy" id="5974"/>
    <lineage>
        <taxon>Eukaryota</taxon>
        <taxon>Sar</taxon>
        <taxon>Alveolata</taxon>
        <taxon>Ciliophora</taxon>
        <taxon>Intramacronucleata</taxon>
        <taxon>Spirotrichea</taxon>
        <taxon>Stichotrichia</taxon>
        <taxon>Sporadotrichida</taxon>
        <taxon>Halteriidae</taxon>
        <taxon>Halteria</taxon>
    </lineage>
</organism>
<dbReference type="OrthoDB" id="323915at2759"/>
<dbReference type="Proteomes" id="UP000785679">
    <property type="component" value="Unassembled WGS sequence"/>
</dbReference>
<name>A0A8J8SV61_HALGN</name>
<comment type="caution">
    <text evidence="1">The sequence shown here is derived from an EMBL/GenBank/DDBJ whole genome shotgun (WGS) entry which is preliminary data.</text>
</comment>
<keyword evidence="2" id="KW-1185">Reference proteome</keyword>
<dbReference type="EMBL" id="RRYP01024550">
    <property type="protein sequence ID" value="TNV72062.1"/>
    <property type="molecule type" value="Genomic_DNA"/>
</dbReference>
<proteinExistence type="predicted"/>